<accession>A0A0C3NN39</accession>
<dbReference type="AlphaFoldDB" id="A0A0C3NN39"/>
<name>A0A0C3NN39_PHLG1</name>
<evidence type="ECO:0000313" key="1">
    <source>
        <dbReference type="EMBL" id="KIP06479.1"/>
    </source>
</evidence>
<gene>
    <name evidence="1" type="ORF">PHLGIDRAFT_459693</name>
</gene>
<organism evidence="1 2">
    <name type="scientific">Phlebiopsis gigantea (strain 11061_1 CR5-6)</name>
    <name type="common">White-rot fungus</name>
    <name type="synonym">Peniophora gigantea</name>
    <dbReference type="NCBI Taxonomy" id="745531"/>
    <lineage>
        <taxon>Eukaryota</taxon>
        <taxon>Fungi</taxon>
        <taxon>Dikarya</taxon>
        <taxon>Basidiomycota</taxon>
        <taxon>Agaricomycotina</taxon>
        <taxon>Agaricomycetes</taxon>
        <taxon>Polyporales</taxon>
        <taxon>Phanerochaetaceae</taxon>
        <taxon>Phlebiopsis</taxon>
    </lineage>
</organism>
<dbReference type="Proteomes" id="UP000053257">
    <property type="component" value="Unassembled WGS sequence"/>
</dbReference>
<evidence type="ECO:0000313" key="2">
    <source>
        <dbReference type="Proteomes" id="UP000053257"/>
    </source>
</evidence>
<protein>
    <submittedName>
        <fullName evidence="1">Uncharacterized protein</fullName>
    </submittedName>
</protein>
<sequence>MAQCSETCLLILHHWRGDTRCFLARYGFIRWFRKRMYAPLRSSFDLHQFLRDNGPALTRSSYLSVGHLEQWCFSMGFASATSISYSYIPVTSKTLGGNDATVSLPPWMCTGYTPSSQCSLHDCRQLYCSWNISGLDLCRLRKR</sequence>
<keyword evidence="2" id="KW-1185">Reference proteome</keyword>
<dbReference type="HOGENOM" id="CLU_1806917_0_0_1"/>
<proteinExistence type="predicted"/>
<dbReference type="EMBL" id="KN840517">
    <property type="protein sequence ID" value="KIP06479.1"/>
    <property type="molecule type" value="Genomic_DNA"/>
</dbReference>
<reference evidence="1 2" key="1">
    <citation type="journal article" date="2014" name="PLoS Genet.">
        <title>Analysis of the Phlebiopsis gigantea genome, transcriptome and secretome provides insight into its pioneer colonization strategies of wood.</title>
        <authorList>
            <person name="Hori C."/>
            <person name="Ishida T."/>
            <person name="Igarashi K."/>
            <person name="Samejima M."/>
            <person name="Suzuki H."/>
            <person name="Master E."/>
            <person name="Ferreira P."/>
            <person name="Ruiz-Duenas F.J."/>
            <person name="Held B."/>
            <person name="Canessa P."/>
            <person name="Larrondo L.F."/>
            <person name="Schmoll M."/>
            <person name="Druzhinina I.S."/>
            <person name="Kubicek C.P."/>
            <person name="Gaskell J.A."/>
            <person name="Kersten P."/>
            <person name="St John F."/>
            <person name="Glasner J."/>
            <person name="Sabat G."/>
            <person name="Splinter BonDurant S."/>
            <person name="Syed K."/>
            <person name="Yadav J."/>
            <person name="Mgbeahuruike A.C."/>
            <person name="Kovalchuk A."/>
            <person name="Asiegbu F.O."/>
            <person name="Lackner G."/>
            <person name="Hoffmeister D."/>
            <person name="Rencoret J."/>
            <person name="Gutierrez A."/>
            <person name="Sun H."/>
            <person name="Lindquist E."/>
            <person name="Barry K."/>
            <person name="Riley R."/>
            <person name="Grigoriev I.V."/>
            <person name="Henrissat B."/>
            <person name="Kues U."/>
            <person name="Berka R.M."/>
            <person name="Martinez A.T."/>
            <person name="Covert S.F."/>
            <person name="Blanchette R.A."/>
            <person name="Cullen D."/>
        </authorList>
    </citation>
    <scope>NUCLEOTIDE SEQUENCE [LARGE SCALE GENOMIC DNA]</scope>
    <source>
        <strain evidence="1 2">11061_1 CR5-6</strain>
    </source>
</reference>